<feature type="region of interest" description="Disordered" evidence="1">
    <location>
        <begin position="136"/>
        <end position="157"/>
    </location>
</feature>
<evidence type="ECO:0000256" key="1">
    <source>
        <dbReference type="SAM" id="MobiDB-lite"/>
    </source>
</evidence>
<gene>
    <name evidence="2" type="ORF">EYF80_047024</name>
</gene>
<evidence type="ECO:0000313" key="3">
    <source>
        <dbReference type="Proteomes" id="UP000314294"/>
    </source>
</evidence>
<name>A0A4Z2FPD8_9TELE</name>
<dbReference type="Proteomes" id="UP000314294">
    <property type="component" value="Unassembled WGS sequence"/>
</dbReference>
<reference evidence="2 3" key="1">
    <citation type="submission" date="2019-03" db="EMBL/GenBank/DDBJ databases">
        <title>First draft genome of Liparis tanakae, snailfish: a comprehensive survey of snailfish specific genes.</title>
        <authorList>
            <person name="Kim W."/>
            <person name="Song I."/>
            <person name="Jeong J.-H."/>
            <person name="Kim D."/>
            <person name="Kim S."/>
            <person name="Ryu S."/>
            <person name="Song J.Y."/>
            <person name="Lee S.K."/>
        </authorList>
    </citation>
    <scope>NUCLEOTIDE SEQUENCE [LARGE SCALE GENOMIC DNA]</scope>
    <source>
        <tissue evidence="2">Muscle</tissue>
    </source>
</reference>
<keyword evidence="3" id="KW-1185">Reference proteome</keyword>
<feature type="region of interest" description="Disordered" evidence="1">
    <location>
        <begin position="56"/>
        <end position="118"/>
    </location>
</feature>
<sequence>MKHVTVVLMTCCSESISQTRSVPSAEAVARRRRAASTLQPSTVSVCERISVSYRRLLTSSTPSDPEDEAASTRRPSGETDARLTGPSMMDEKSRGQRRRKPSSEPCPFIREPAGGTSLLKGHIGEVQRVVVAQADGAGAQRPPPHAPQTDVVPTTRHHPEAALKMKRAGPMMRVPRDEGQQLLVNMSPSLQPEQRCSVGHSNSLQQLSAATLCSSPQSH</sequence>
<accession>A0A4Z2FPD8</accession>
<dbReference type="EMBL" id="SRLO01001014">
    <property type="protein sequence ID" value="TNN42765.1"/>
    <property type="molecule type" value="Genomic_DNA"/>
</dbReference>
<protein>
    <submittedName>
        <fullName evidence="2">Uncharacterized protein</fullName>
    </submittedName>
</protein>
<organism evidence="2 3">
    <name type="scientific">Liparis tanakae</name>
    <name type="common">Tanaka's snailfish</name>
    <dbReference type="NCBI Taxonomy" id="230148"/>
    <lineage>
        <taxon>Eukaryota</taxon>
        <taxon>Metazoa</taxon>
        <taxon>Chordata</taxon>
        <taxon>Craniata</taxon>
        <taxon>Vertebrata</taxon>
        <taxon>Euteleostomi</taxon>
        <taxon>Actinopterygii</taxon>
        <taxon>Neopterygii</taxon>
        <taxon>Teleostei</taxon>
        <taxon>Neoteleostei</taxon>
        <taxon>Acanthomorphata</taxon>
        <taxon>Eupercaria</taxon>
        <taxon>Perciformes</taxon>
        <taxon>Cottioidei</taxon>
        <taxon>Cottales</taxon>
        <taxon>Liparidae</taxon>
        <taxon>Liparis</taxon>
    </lineage>
</organism>
<comment type="caution">
    <text evidence="2">The sequence shown here is derived from an EMBL/GenBank/DDBJ whole genome shotgun (WGS) entry which is preliminary data.</text>
</comment>
<dbReference type="AlphaFoldDB" id="A0A4Z2FPD8"/>
<proteinExistence type="predicted"/>
<evidence type="ECO:0000313" key="2">
    <source>
        <dbReference type="EMBL" id="TNN42765.1"/>
    </source>
</evidence>